<evidence type="ECO:0000313" key="2">
    <source>
        <dbReference type="Proteomes" id="UP000734511"/>
    </source>
</evidence>
<dbReference type="RefSeq" id="WP_167982438.1">
    <property type="nucleotide sequence ID" value="NZ_JAATEJ010000005.1"/>
</dbReference>
<keyword evidence="2" id="KW-1185">Reference proteome</keyword>
<proteinExistence type="predicted"/>
<organism evidence="1 2">
    <name type="scientific">Actinacidiphila epipremni</name>
    <dbReference type="NCBI Taxonomy" id="2053013"/>
    <lineage>
        <taxon>Bacteria</taxon>
        <taxon>Bacillati</taxon>
        <taxon>Actinomycetota</taxon>
        <taxon>Actinomycetes</taxon>
        <taxon>Kitasatosporales</taxon>
        <taxon>Streptomycetaceae</taxon>
        <taxon>Actinacidiphila</taxon>
    </lineage>
</organism>
<dbReference type="InterPro" id="IPR036250">
    <property type="entry name" value="AcylCo_DH-like_C"/>
</dbReference>
<evidence type="ECO:0000313" key="1">
    <source>
        <dbReference type="EMBL" id="NJP43572.1"/>
    </source>
</evidence>
<sequence length="206" mass="20649">MTAPPATGAGLAADPRRLGREAGLAAGLAAVLAGLDARALAPRGRAVLPAADVPAEAQVVPHVLAGREGLALVRWPDAGPGRGLPPGRVAALAAVRCGVLEALLDTAAHRLAGRDFAGTPLSELQLVQAATADVVTVLHTAAATPPDAGPDALAALHEQLTGAGWTVARFFGAEGYLATHPARVLHLSALTADVWVPRPGHPEGPA</sequence>
<comment type="caution">
    <text evidence="1">The sequence shown here is derived from an EMBL/GenBank/DDBJ whole genome shotgun (WGS) entry which is preliminary data.</text>
</comment>
<reference evidence="1 2" key="1">
    <citation type="submission" date="2020-03" db="EMBL/GenBank/DDBJ databases">
        <title>WGS of actinomycetes isolated from Thailand.</title>
        <authorList>
            <person name="Thawai C."/>
        </authorList>
    </citation>
    <scope>NUCLEOTIDE SEQUENCE [LARGE SCALE GENOMIC DNA]</scope>
    <source>
        <strain evidence="1 2">PRB2-1</strain>
    </source>
</reference>
<dbReference type="SUPFAM" id="SSF47203">
    <property type="entry name" value="Acyl-CoA dehydrogenase C-terminal domain-like"/>
    <property type="match status" value="1"/>
</dbReference>
<dbReference type="Proteomes" id="UP000734511">
    <property type="component" value="Unassembled WGS sequence"/>
</dbReference>
<name>A0ABX0ZM18_9ACTN</name>
<dbReference type="EMBL" id="JAATEJ010000005">
    <property type="protein sequence ID" value="NJP43572.1"/>
    <property type="molecule type" value="Genomic_DNA"/>
</dbReference>
<protein>
    <submittedName>
        <fullName evidence="1">Acyl-CoA dehydrogenase</fullName>
    </submittedName>
</protein>
<accession>A0ABX0ZM18</accession>
<gene>
    <name evidence="1" type="ORF">HCN08_09190</name>
</gene>